<dbReference type="PANTHER" id="PTHR35791:SF1">
    <property type="entry name" value="UPF0754 MEMBRANE PROTEIN YHEB"/>
    <property type="match status" value="1"/>
</dbReference>
<feature type="transmembrane region" description="Helical" evidence="6">
    <location>
        <begin position="6"/>
        <end position="30"/>
    </location>
</feature>
<keyword evidence="8" id="KW-1185">Reference proteome</keyword>
<comment type="similarity">
    <text evidence="2">Belongs to the UPF0754 family.</text>
</comment>
<keyword evidence="4 6" id="KW-1133">Transmembrane helix</keyword>
<dbReference type="EMBL" id="CP003326">
    <property type="protein sequence ID" value="AFS77921.1"/>
    <property type="molecule type" value="Genomic_DNA"/>
</dbReference>
<dbReference type="KEGG" id="cad:Curi_c08510"/>
<evidence type="ECO:0000256" key="3">
    <source>
        <dbReference type="ARBA" id="ARBA00022692"/>
    </source>
</evidence>
<dbReference type="AlphaFoldDB" id="K0AZZ2"/>
<organism evidence="7 8">
    <name type="scientific">Gottschalkia acidurici (strain ATCC 7906 / DSM 604 / BCRC 14475 / CIP 104303 / KCTC 5404 / NCIMB 10678 / 9a)</name>
    <name type="common">Clostridium acidurici</name>
    <dbReference type="NCBI Taxonomy" id="1128398"/>
    <lineage>
        <taxon>Bacteria</taxon>
        <taxon>Bacillati</taxon>
        <taxon>Bacillota</taxon>
        <taxon>Tissierellia</taxon>
        <taxon>Tissierellales</taxon>
        <taxon>Gottschalkiaceae</taxon>
        <taxon>Gottschalkia</taxon>
    </lineage>
</organism>
<evidence type="ECO:0000313" key="7">
    <source>
        <dbReference type="EMBL" id="AFS77921.1"/>
    </source>
</evidence>
<reference evidence="7 8" key="1">
    <citation type="journal article" date="2012" name="PLoS ONE">
        <title>The purine-utilizing bacterium Clostridium acidurici 9a: a genome-guided metabolic reconsideration.</title>
        <authorList>
            <person name="Hartwich K."/>
            <person name="Poehlein A."/>
            <person name="Daniel R."/>
        </authorList>
    </citation>
    <scope>NUCLEOTIDE SEQUENCE [LARGE SCALE GENOMIC DNA]</scope>
    <source>
        <strain evidence="8">ATCC 7906 / DSM 604 / BCRC 14475 / CIP 104303 / KCTC 5404 / NCIMB 10678 / 9a</strain>
    </source>
</reference>
<dbReference type="Pfam" id="PF04286">
    <property type="entry name" value="DUF445"/>
    <property type="match status" value="1"/>
</dbReference>
<dbReference type="PATRIC" id="fig|1128398.3.peg.903"/>
<dbReference type="STRING" id="1128398.Curi_c08510"/>
<dbReference type="RefSeq" id="WP_014967058.1">
    <property type="nucleotide sequence ID" value="NC_018664.1"/>
</dbReference>
<evidence type="ECO:0000256" key="4">
    <source>
        <dbReference type="ARBA" id="ARBA00022989"/>
    </source>
</evidence>
<evidence type="ECO:0000256" key="6">
    <source>
        <dbReference type="SAM" id="Phobius"/>
    </source>
</evidence>
<dbReference type="GO" id="GO:0012505">
    <property type="term" value="C:endomembrane system"/>
    <property type="evidence" value="ECO:0007669"/>
    <property type="project" value="UniProtKB-SubCell"/>
</dbReference>
<sequence>MDNVIKILILASIGALIGWITNVLAIKLIFRPLKPVSFLGIKIQGLIPKRRDEIAKSIGEVVENELISITDIMNTIVTDENIDSVKEVLKVKIKDVIIQKVPSFILGPFKDKVDSYVDNMIDNEGDDIIEELIDRVSDKALKNISLSKIVEEKINSFELEKIEKIIISIAKRELKHIEILGGVLGFLIGVVQGLIVTLI</sequence>
<evidence type="ECO:0000256" key="2">
    <source>
        <dbReference type="ARBA" id="ARBA00008053"/>
    </source>
</evidence>
<protein>
    <submittedName>
        <fullName evidence="7">Membrane protein</fullName>
    </submittedName>
</protein>
<evidence type="ECO:0000256" key="5">
    <source>
        <dbReference type="ARBA" id="ARBA00023136"/>
    </source>
</evidence>
<dbReference type="OrthoDB" id="9787430at2"/>
<accession>K0AZZ2</accession>
<dbReference type="eggNOG" id="COG4399">
    <property type="taxonomic scope" value="Bacteria"/>
</dbReference>
<dbReference type="HOGENOM" id="CLU_042384_1_1_9"/>
<keyword evidence="3 6" id="KW-0812">Transmembrane</keyword>
<name>K0AZZ2_GOTA9</name>
<dbReference type="Proteomes" id="UP000006094">
    <property type="component" value="Chromosome"/>
</dbReference>
<evidence type="ECO:0000256" key="1">
    <source>
        <dbReference type="ARBA" id="ARBA00004308"/>
    </source>
</evidence>
<proteinExistence type="inferred from homology"/>
<feature type="transmembrane region" description="Helical" evidence="6">
    <location>
        <begin position="179"/>
        <end position="198"/>
    </location>
</feature>
<dbReference type="InterPro" id="IPR007383">
    <property type="entry name" value="DUF445"/>
</dbReference>
<evidence type="ECO:0000313" key="8">
    <source>
        <dbReference type="Proteomes" id="UP000006094"/>
    </source>
</evidence>
<keyword evidence="5 6" id="KW-0472">Membrane</keyword>
<gene>
    <name evidence="7" type="ordered locus">Curi_c08510</name>
</gene>
<comment type="subcellular location">
    <subcellularLocation>
        <location evidence="1">Endomembrane system</location>
    </subcellularLocation>
</comment>
<dbReference type="PANTHER" id="PTHR35791">
    <property type="entry name" value="UPF0754 MEMBRANE PROTEIN YHEB"/>
    <property type="match status" value="1"/>
</dbReference>